<dbReference type="EC" id="2.4.2.29" evidence="5"/>
<feature type="binding site" evidence="5">
    <location>
        <position position="335"/>
    </location>
    <ligand>
        <name>Zn(2+)</name>
        <dbReference type="ChEBI" id="CHEBI:29105"/>
    </ligand>
</feature>
<feature type="active site" description="Proton acceptor" evidence="5">
    <location>
        <position position="93"/>
    </location>
</feature>
<keyword evidence="8" id="KW-1185">Reference proteome</keyword>
<keyword evidence="2 5" id="KW-0808">Transferase</keyword>
<dbReference type="PANTHER" id="PTHR46499:SF1">
    <property type="entry name" value="QUEUINE TRNA-RIBOSYLTRANSFERASE"/>
    <property type="match status" value="1"/>
</dbReference>
<feature type="region of interest" description="RNA binding; important for wobble base 34 recognition" evidence="5">
    <location>
        <begin position="271"/>
        <end position="275"/>
    </location>
</feature>
<proteinExistence type="inferred from homology"/>
<evidence type="ECO:0000313" key="8">
    <source>
        <dbReference type="Proteomes" id="UP000626370"/>
    </source>
</evidence>
<keyword evidence="3 5" id="KW-0819">tRNA processing</keyword>
<comment type="catalytic activity">
    <reaction evidence="5">
        <text>7-aminomethyl-7-carbaguanine + guanosine(34) in tRNA = 7-aminomethyl-7-carbaguanosine(34) in tRNA + guanine</text>
        <dbReference type="Rhea" id="RHEA:24104"/>
        <dbReference type="Rhea" id="RHEA-COMP:10341"/>
        <dbReference type="Rhea" id="RHEA-COMP:10342"/>
        <dbReference type="ChEBI" id="CHEBI:16235"/>
        <dbReference type="ChEBI" id="CHEBI:58703"/>
        <dbReference type="ChEBI" id="CHEBI:74269"/>
        <dbReference type="ChEBI" id="CHEBI:82833"/>
        <dbReference type="EC" id="2.4.2.29"/>
    </reaction>
</comment>
<comment type="pathway">
    <text evidence="5">tRNA modification; tRNA-queuosine biosynthesis.</text>
</comment>
<comment type="caution">
    <text evidence="7">The sequence shown here is derived from an EMBL/GenBank/DDBJ whole genome shotgun (WGS) entry which is preliminary data.</text>
</comment>
<gene>
    <name evidence="5 7" type="primary">tgt</name>
    <name evidence="7" type="ORF">GCM10011501_16560</name>
</gene>
<dbReference type="EMBL" id="BNAH01000005">
    <property type="protein sequence ID" value="GHE87721.1"/>
    <property type="molecule type" value="Genomic_DNA"/>
</dbReference>
<name>A0ABQ3IL94_9GAMM</name>
<feature type="binding site" evidence="5">
    <location>
        <position position="304"/>
    </location>
    <ligand>
        <name>Zn(2+)</name>
        <dbReference type="ChEBI" id="CHEBI:29105"/>
    </ligand>
</feature>
<feature type="binding site" evidence="5">
    <location>
        <position position="189"/>
    </location>
    <ligand>
        <name>substrate</name>
    </ligand>
</feature>
<feature type="active site" description="Nucleophile" evidence="5">
    <location>
        <position position="266"/>
    </location>
</feature>
<dbReference type="Pfam" id="PF01702">
    <property type="entry name" value="TGT"/>
    <property type="match status" value="1"/>
</dbReference>
<feature type="region of interest" description="RNA binding" evidence="5">
    <location>
        <begin position="247"/>
        <end position="253"/>
    </location>
</feature>
<dbReference type="InterPro" id="IPR004803">
    <property type="entry name" value="TGT"/>
</dbReference>
<dbReference type="NCBIfam" id="TIGR00430">
    <property type="entry name" value="Q_tRNA_tgt"/>
    <property type="match status" value="1"/>
</dbReference>
<feature type="domain" description="tRNA-guanine(15) transglycosylase-like" evidence="6">
    <location>
        <begin position="15"/>
        <end position="365"/>
    </location>
</feature>
<protein>
    <recommendedName>
        <fullName evidence="5">Queuine tRNA-ribosyltransferase</fullName>
        <ecNumber evidence="5">2.4.2.29</ecNumber>
    </recommendedName>
    <alternativeName>
        <fullName evidence="5">Guanine insertion enzyme</fullName>
    </alternativeName>
    <alternativeName>
        <fullName evidence="5">tRNA-guanine transglycosylase</fullName>
    </alternativeName>
</protein>
<evidence type="ECO:0000256" key="4">
    <source>
        <dbReference type="ARBA" id="ARBA00022785"/>
    </source>
</evidence>
<dbReference type="InterPro" id="IPR050076">
    <property type="entry name" value="ArchSynthase1/Queuine_TRR"/>
</dbReference>
<evidence type="ECO:0000313" key="7">
    <source>
        <dbReference type="EMBL" id="GHE87721.1"/>
    </source>
</evidence>
<dbReference type="SUPFAM" id="SSF51713">
    <property type="entry name" value="tRNA-guanine transglycosylase"/>
    <property type="match status" value="1"/>
</dbReference>
<evidence type="ECO:0000259" key="6">
    <source>
        <dbReference type="Pfam" id="PF01702"/>
    </source>
</evidence>
<feature type="binding site" evidence="5">
    <location>
        <position position="309"/>
    </location>
    <ligand>
        <name>Zn(2+)</name>
        <dbReference type="ChEBI" id="CHEBI:29105"/>
    </ligand>
</feature>
<evidence type="ECO:0000256" key="1">
    <source>
        <dbReference type="ARBA" id="ARBA00022676"/>
    </source>
</evidence>
<organism evidence="7 8">
    <name type="scientific">Thalassotalea profundi</name>
    <dbReference type="NCBI Taxonomy" id="2036687"/>
    <lineage>
        <taxon>Bacteria</taxon>
        <taxon>Pseudomonadati</taxon>
        <taxon>Pseudomonadota</taxon>
        <taxon>Gammaproteobacteria</taxon>
        <taxon>Alteromonadales</taxon>
        <taxon>Colwelliaceae</taxon>
        <taxon>Thalassotalea</taxon>
    </lineage>
</organism>
<comment type="function">
    <text evidence="5">Catalyzes the base-exchange of a guanine (G) residue with the queuine precursor 7-aminomethyl-7-deazaguanine (PreQ1) at position 34 (anticodon wobble position) in tRNAs with GU(N) anticodons (tRNA-Asp, -Asn, -His and -Tyr). Catalysis occurs through a double-displacement mechanism. The nucleophile active site attacks the C1' of nucleotide 34 to detach the guanine base from the RNA, forming a covalent enzyme-RNA intermediate. The proton acceptor active site deprotonates the incoming PreQ1, allowing a nucleophilic attack on the C1' of the ribose to form the product. After dissociation, two additional enzymatic reactions on the tRNA convert PreQ1 to queuine (Q), resulting in the hypermodified nucleoside queuosine (7-(((4,5-cis-dihydroxy-2-cyclopenten-1-yl)amino)methyl)-7-deazaguanosine).</text>
</comment>
<comment type="cofactor">
    <cofactor evidence="5">
        <name>Zn(2+)</name>
        <dbReference type="ChEBI" id="CHEBI:29105"/>
    </cofactor>
    <text evidence="5">Binds 1 zinc ion per subunit.</text>
</comment>
<evidence type="ECO:0000256" key="2">
    <source>
        <dbReference type="ARBA" id="ARBA00022679"/>
    </source>
</evidence>
<comment type="subunit">
    <text evidence="5">Homodimer. Within each dimer, one monomer is responsible for RNA recognition and catalysis, while the other monomer binds to the replacement base PreQ1.</text>
</comment>
<keyword evidence="5" id="KW-0862">Zinc</keyword>
<dbReference type="Gene3D" id="3.20.20.105">
    <property type="entry name" value="Queuine tRNA-ribosyltransferase-like"/>
    <property type="match status" value="1"/>
</dbReference>
<sequence length="375" mass="42024">MTKAMQYELLNTDGKARRGRLTFSRGTVETPAFMPVGTYGTVKGMKSEEIEATGAEIILGNTFHLMLRPGTDIIEQHGDLHDFIHWNKPILTDSGGFQVFSLGAMRKITEEGVKFSSPVNGEKIMLTPERSMEVQRKLGSDIVMIFDECTPYPATHKESQESMELSLRWAQRSKDAHGDNPSALFGIVQGGMYEDLREVSVAGLQAIDFDGYAIGGLSVGEPKADMIRILDHTTPLIPENKPRYLMGVGKPEDLVEGVRRGIDMFDCVMPTRNARNGHLFVTNGVIKIRNSRHKTDTGPLDSECDCYTCKNYSRAYLHHLDKCNEILGAQLNTLHNLHFYQRVMQGLRDAIEQGKLDDFVTEFYALRDLPVPPLK</sequence>
<dbReference type="PANTHER" id="PTHR46499">
    <property type="entry name" value="QUEUINE TRNA-RIBOSYLTRANSFERASE"/>
    <property type="match status" value="1"/>
</dbReference>
<feature type="binding site" evidence="5">
    <location>
        <position position="147"/>
    </location>
    <ligand>
        <name>substrate</name>
    </ligand>
</feature>
<dbReference type="HAMAP" id="MF_00168">
    <property type="entry name" value="Q_tRNA_Tgt"/>
    <property type="match status" value="1"/>
</dbReference>
<feature type="binding site" evidence="5">
    <location>
        <position position="306"/>
    </location>
    <ligand>
        <name>Zn(2+)</name>
        <dbReference type="ChEBI" id="CHEBI:29105"/>
    </ligand>
</feature>
<dbReference type="Proteomes" id="UP000626370">
    <property type="component" value="Unassembled WGS sequence"/>
</dbReference>
<reference evidence="8" key="1">
    <citation type="journal article" date="2019" name="Int. J. Syst. Evol. Microbiol.">
        <title>The Global Catalogue of Microorganisms (GCM) 10K type strain sequencing project: providing services to taxonomists for standard genome sequencing and annotation.</title>
        <authorList>
            <consortium name="The Broad Institute Genomics Platform"/>
            <consortium name="The Broad Institute Genome Sequencing Center for Infectious Disease"/>
            <person name="Wu L."/>
            <person name="Ma J."/>
        </authorList>
    </citation>
    <scope>NUCLEOTIDE SEQUENCE [LARGE SCALE GENOMIC DNA]</scope>
    <source>
        <strain evidence="8">CGMCC 1.15922</strain>
    </source>
</reference>
<keyword evidence="1 5" id="KW-0328">Glycosyltransferase</keyword>
<comment type="similarity">
    <text evidence="5">Belongs to the queuine tRNA-ribosyltransferase family.</text>
</comment>
<dbReference type="NCBIfam" id="TIGR00449">
    <property type="entry name" value="tgt_general"/>
    <property type="match status" value="1"/>
</dbReference>
<keyword evidence="4 5" id="KW-0671">Queuosine biosynthesis</keyword>
<evidence type="ECO:0000256" key="3">
    <source>
        <dbReference type="ARBA" id="ARBA00022694"/>
    </source>
</evidence>
<dbReference type="InterPro" id="IPR002616">
    <property type="entry name" value="tRNA_ribo_trans-like"/>
</dbReference>
<keyword evidence="5" id="KW-0479">Metal-binding</keyword>
<evidence type="ECO:0000256" key="5">
    <source>
        <dbReference type="HAMAP-Rule" id="MF_00168"/>
    </source>
</evidence>
<feature type="binding site" evidence="5">
    <location>
        <position position="216"/>
    </location>
    <ligand>
        <name>substrate</name>
    </ligand>
</feature>
<feature type="binding site" evidence="5">
    <location>
        <begin position="93"/>
        <end position="97"/>
    </location>
    <ligand>
        <name>substrate</name>
    </ligand>
</feature>
<accession>A0ABQ3IL94</accession>
<dbReference type="InterPro" id="IPR036511">
    <property type="entry name" value="TGT-like_sf"/>
</dbReference>